<evidence type="ECO:0000313" key="1">
    <source>
        <dbReference type="EMBL" id="MBE0463461.1"/>
    </source>
</evidence>
<dbReference type="EMBL" id="RRZB01000016">
    <property type="protein sequence ID" value="MBE0463461.1"/>
    <property type="molecule type" value="Genomic_DNA"/>
</dbReference>
<accession>A0ABR9FXT7</accession>
<keyword evidence="2" id="KW-1185">Reference proteome</keyword>
<evidence type="ECO:0000313" key="2">
    <source>
        <dbReference type="Proteomes" id="UP001645038"/>
    </source>
</evidence>
<proteinExistence type="predicted"/>
<reference evidence="1 2" key="1">
    <citation type="submission" date="2020-07" db="EMBL/GenBank/DDBJ databases">
        <title>Halophilic bacteria isolated from french cheeses.</title>
        <authorList>
            <person name="Kothe C.I."/>
            <person name="Farah-Kraiem B."/>
            <person name="Renault P."/>
            <person name="Dridi B."/>
        </authorList>
    </citation>
    <scope>NUCLEOTIDE SEQUENCE [LARGE SCALE GENOMIC DNA]</scope>
    <source>
        <strain evidence="1 2">FME20</strain>
    </source>
</reference>
<name>A0ABR9FXT7_9GAMM</name>
<organism evidence="1 2">
    <name type="scientific">Halomonas colorata</name>
    <dbReference type="NCBI Taxonomy" id="2742615"/>
    <lineage>
        <taxon>Bacteria</taxon>
        <taxon>Pseudomonadati</taxon>
        <taxon>Pseudomonadota</taxon>
        <taxon>Gammaproteobacteria</taxon>
        <taxon>Oceanospirillales</taxon>
        <taxon>Halomonadaceae</taxon>
        <taxon>Halomonas</taxon>
    </lineage>
</organism>
<dbReference type="Proteomes" id="UP001645038">
    <property type="component" value="Unassembled WGS sequence"/>
</dbReference>
<dbReference type="RefSeq" id="WP_192537997.1">
    <property type="nucleotide sequence ID" value="NZ_RRZB01000016.1"/>
</dbReference>
<sequence length="51" mass="5471">MPAHRESSRIVVPILVDKANVVTRTLSALQVSLFSCAHNGKTPAFLLAPVD</sequence>
<protein>
    <submittedName>
        <fullName evidence="1">Uncharacterized protein</fullName>
    </submittedName>
</protein>
<comment type="caution">
    <text evidence="1">The sequence shown here is derived from an EMBL/GenBank/DDBJ whole genome shotgun (WGS) entry which is preliminary data.</text>
</comment>
<gene>
    <name evidence="1" type="ORF">EI547_08325</name>
</gene>